<dbReference type="AlphaFoldDB" id="A0A2U8P1B6"/>
<gene>
    <name evidence="1" type="ORF">CIT37_03675</name>
</gene>
<sequence length="72" mass="8108">MGKSNNFNLSVEGIRFHGFVKYIIPTILGGLFERVTTVMGRLLDRLARVVHRLDSGGGGILHDLRRLFRDVV</sequence>
<organism evidence="1 2">
    <name type="scientific">Bradyrhizobium ottawaense</name>
    <dbReference type="NCBI Taxonomy" id="931866"/>
    <lineage>
        <taxon>Bacteria</taxon>
        <taxon>Pseudomonadati</taxon>
        <taxon>Pseudomonadota</taxon>
        <taxon>Alphaproteobacteria</taxon>
        <taxon>Hyphomicrobiales</taxon>
        <taxon>Nitrobacteraceae</taxon>
        <taxon>Bradyrhizobium</taxon>
    </lineage>
</organism>
<dbReference type="EMBL" id="CP029425">
    <property type="protein sequence ID" value="AWL91463.1"/>
    <property type="molecule type" value="Genomic_DNA"/>
</dbReference>
<reference evidence="1 2" key="1">
    <citation type="journal article" date="2014" name="Int. J. Syst. Evol. Microbiol.">
        <title>Bradyrhizobium ottawaense sp. nov., a symbiotic nitrogen fixing bacterium from root nodules of soybeans in Canada.</title>
        <authorList>
            <person name="Yu X."/>
            <person name="Cloutier S."/>
            <person name="Tambong J.T."/>
            <person name="Bromfield E.S."/>
        </authorList>
    </citation>
    <scope>NUCLEOTIDE SEQUENCE [LARGE SCALE GENOMIC DNA]</scope>
    <source>
        <strain evidence="1 2">OO99</strain>
    </source>
</reference>
<accession>A0A2U8P1B6</accession>
<proteinExistence type="predicted"/>
<dbReference type="Proteomes" id="UP000215703">
    <property type="component" value="Chromosome"/>
</dbReference>
<evidence type="ECO:0000313" key="1">
    <source>
        <dbReference type="EMBL" id="AWL91463.1"/>
    </source>
</evidence>
<reference evidence="1 2" key="2">
    <citation type="journal article" date="2017" name="Syst. Appl. Microbiol.">
        <title>Soybeans inoculated with root zone soils of Canadian native legumes harbour diverse and novel Bradyrhizobium spp. that possess agricultural potential.</title>
        <authorList>
            <person name="Bromfield E.S.P."/>
            <person name="Cloutier S."/>
            <person name="Tambong J.T."/>
            <person name="Tran Thi T.V."/>
        </authorList>
    </citation>
    <scope>NUCLEOTIDE SEQUENCE [LARGE SCALE GENOMIC DNA]</scope>
    <source>
        <strain evidence="1 2">OO99</strain>
    </source>
</reference>
<protein>
    <submittedName>
        <fullName evidence="1">Uncharacterized protein</fullName>
    </submittedName>
</protein>
<evidence type="ECO:0000313" key="2">
    <source>
        <dbReference type="Proteomes" id="UP000215703"/>
    </source>
</evidence>
<name>A0A2U8P1B6_9BRAD</name>